<organism evidence="1 2">
    <name type="scientific">Duganella vulcania</name>
    <dbReference type="NCBI Taxonomy" id="2692166"/>
    <lineage>
        <taxon>Bacteria</taxon>
        <taxon>Pseudomonadati</taxon>
        <taxon>Pseudomonadota</taxon>
        <taxon>Betaproteobacteria</taxon>
        <taxon>Burkholderiales</taxon>
        <taxon>Oxalobacteraceae</taxon>
        <taxon>Telluria group</taxon>
        <taxon>Duganella</taxon>
    </lineage>
</organism>
<dbReference type="RefSeq" id="WP_161099265.1">
    <property type="nucleotide sequence ID" value="NZ_WWCW01000122.1"/>
</dbReference>
<comment type="caution">
    <text evidence="1">The sequence shown here is derived from an EMBL/GenBank/DDBJ whole genome shotgun (WGS) entry which is preliminary data.</text>
</comment>
<dbReference type="Proteomes" id="UP000470302">
    <property type="component" value="Unassembled WGS sequence"/>
</dbReference>
<accession>A0A845GB60</accession>
<reference evidence="1 2" key="1">
    <citation type="submission" date="2020-01" db="EMBL/GenBank/DDBJ databases">
        <title>Novel species isolated from a subtropical stream in China.</title>
        <authorList>
            <person name="Lu H."/>
        </authorList>
    </citation>
    <scope>NUCLEOTIDE SEQUENCE [LARGE SCALE GENOMIC DNA]</scope>
    <source>
        <strain evidence="1 2">FT82W</strain>
    </source>
</reference>
<proteinExistence type="predicted"/>
<name>A0A845GB60_9BURK</name>
<protein>
    <submittedName>
        <fullName evidence="1">Uncharacterized protein</fullName>
    </submittedName>
</protein>
<sequence>MDQQEVITRRKQHFEASFYERQLAAALQERSTVFSDLSSHAIYASLSDPMREKVRNGEWRIEANKALGWNALAKYTTLPKHWAASQYYLLSIYAHAGYQSIRYESTHNQDVPGLLMHLYIVAAYFIRLFDKRVATTDIQFSDREVAIIQEMIFMSQQTDLVVGENGQSFVS</sequence>
<evidence type="ECO:0000313" key="2">
    <source>
        <dbReference type="Proteomes" id="UP000470302"/>
    </source>
</evidence>
<evidence type="ECO:0000313" key="1">
    <source>
        <dbReference type="EMBL" id="MYM90476.1"/>
    </source>
</evidence>
<dbReference type="AlphaFoldDB" id="A0A845GB60"/>
<dbReference type="EMBL" id="WWCW01000122">
    <property type="protein sequence ID" value="MYM90476.1"/>
    <property type="molecule type" value="Genomic_DNA"/>
</dbReference>
<gene>
    <name evidence="1" type="ORF">GTP91_25300</name>
</gene>